<sequence>MFDPTAFDNMKVVIEGAIYDRDLNGEIIITDRNDIINSAKLSREFSVRFTLPEDIDHHLSAQIELVATLDNLAAELLSSSMSEKLAGCLVKLEFFLIHHHVADNYQAIQKLFSGIWGETRKITQTIQYKPFEEPQKVKHIVTIDFARLIREEQMDDLIEMLDFIVKTLKELQVFTI</sequence>
<evidence type="ECO:0008006" key="3">
    <source>
        <dbReference type="Google" id="ProtNLM"/>
    </source>
</evidence>
<keyword evidence="2" id="KW-1185">Reference proteome</keyword>
<organism evidence="1 2">
    <name type="scientific">Neobacillus paridis</name>
    <dbReference type="NCBI Taxonomy" id="2803862"/>
    <lineage>
        <taxon>Bacteria</taxon>
        <taxon>Bacillati</taxon>
        <taxon>Bacillota</taxon>
        <taxon>Bacilli</taxon>
        <taxon>Bacillales</taxon>
        <taxon>Bacillaceae</taxon>
        <taxon>Neobacillus</taxon>
    </lineage>
</organism>
<comment type="caution">
    <text evidence="1">The sequence shown here is derived from an EMBL/GenBank/DDBJ whole genome shotgun (WGS) entry which is preliminary data.</text>
</comment>
<dbReference type="RefSeq" id="WP_202655089.1">
    <property type="nucleotide sequence ID" value="NZ_JAESWB010000247.1"/>
</dbReference>
<accession>A0ABS1TS03</accession>
<protein>
    <recommendedName>
        <fullName evidence="3">Group-specific protein</fullName>
    </recommendedName>
</protein>
<evidence type="ECO:0000313" key="1">
    <source>
        <dbReference type="EMBL" id="MBL4953824.1"/>
    </source>
</evidence>
<name>A0ABS1TS03_9BACI</name>
<dbReference type="EMBL" id="JAESWB010000247">
    <property type="protein sequence ID" value="MBL4953824.1"/>
    <property type="molecule type" value="Genomic_DNA"/>
</dbReference>
<proteinExistence type="predicted"/>
<evidence type="ECO:0000313" key="2">
    <source>
        <dbReference type="Proteomes" id="UP000623967"/>
    </source>
</evidence>
<dbReference type="Proteomes" id="UP000623967">
    <property type="component" value="Unassembled WGS sequence"/>
</dbReference>
<reference evidence="1 2" key="1">
    <citation type="submission" date="2021-01" db="EMBL/GenBank/DDBJ databases">
        <title>Genome public.</title>
        <authorList>
            <person name="Liu C."/>
            <person name="Sun Q."/>
        </authorList>
    </citation>
    <scope>NUCLEOTIDE SEQUENCE [LARGE SCALE GENOMIC DNA]</scope>
    <source>
        <strain evidence="1 2">YIM B02564</strain>
    </source>
</reference>
<gene>
    <name evidence="1" type="ORF">JK635_16695</name>
</gene>